<organism evidence="2 3">
    <name type="scientific">Mesorhizobium ciceri</name>
    <dbReference type="NCBI Taxonomy" id="39645"/>
    <lineage>
        <taxon>Bacteria</taxon>
        <taxon>Pseudomonadati</taxon>
        <taxon>Pseudomonadota</taxon>
        <taxon>Alphaproteobacteria</taxon>
        <taxon>Hyphomicrobiales</taxon>
        <taxon>Phyllobacteriaceae</taxon>
        <taxon>Mesorhizobium</taxon>
    </lineage>
</organism>
<dbReference type="Proteomes" id="UP001060070">
    <property type="component" value="Chromosome"/>
</dbReference>
<dbReference type="RefSeq" id="WP_024504829.1">
    <property type="nucleotide sequence ID" value="NZ_CP088147.1"/>
</dbReference>
<dbReference type="EMBL" id="CP088147">
    <property type="protein sequence ID" value="UTU50569.1"/>
    <property type="molecule type" value="Genomic_DNA"/>
</dbReference>
<name>A0AB38T7Q8_9HYPH</name>
<keyword evidence="1" id="KW-0472">Membrane</keyword>
<keyword evidence="1" id="KW-1133">Transmembrane helix</keyword>
<protein>
    <submittedName>
        <fullName evidence="2">Uncharacterized protein</fullName>
    </submittedName>
</protein>
<evidence type="ECO:0000256" key="1">
    <source>
        <dbReference type="SAM" id="Phobius"/>
    </source>
</evidence>
<feature type="transmembrane region" description="Helical" evidence="1">
    <location>
        <begin position="172"/>
        <end position="194"/>
    </location>
</feature>
<keyword evidence="1" id="KW-0812">Transmembrane</keyword>
<accession>A0AB38T7Q8</accession>
<dbReference type="AlphaFoldDB" id="A0AB38T7Q8"/>
<keyword evidence="3" id="KW-1185">Reference proteome</keyword>
<proteinExistence type="predicted"/>
<reference evidence="2 3" key="1">
    <citation type="journal article" date="2022" name="Microbiol. Resour. Announc.">
        <title>Complete Genome Sequence of Mesorhizobium ciceri Strain R30, a Rhizobium Used as a Commercial Inoculant for Chickpea in Argentina.</title>
        <authorList>
            <person name="Foresto E."/>
            <person name="Revale S."/>
            <person name="Primo E."/>
            <person name="Nievas F."/>
            <person name="Carezzano E."/>
            <person name="Puente M."/>
            <person name="Alzari P."/>
            <person name="Mart M."/>
            <person name="Ben-Assaya M."/>
            <person name="Mornico D."/>
            <person name="Santoro M."/>
            <person name="Mart F."/>
            <person name="Giordano W."/>
            <person name="Bogino P."/>
        </authorList>
    </citation>
    <scope>NUCLEOTIDE SEQUENCE [LARGE SCALE GENOMIC DNA]</scope>
    <source>
        <strain evidence="2 3">R30</strain>
    </source>
</reference>
<gene>
    <name evidence="2" type="ORF">LRP29_24255</name>
</gene>
<evidence type="ECO:0000313" key="2">
    <source>
        <dbReference type="EMBL" id="UTU50569.1"/>
    </source>
</evidence>
<sequence length="195" mass="19940">MDVSSARLPALLREVMTPQAVPSGQADPVMTALVKALVQPPAPSLLAQQTAPALLILPAAPMAVKSQQIASAGIVDAYLAQLETGEEAALATVVARKAKPEAETLRAFLPPSTTANDNASAKVAGLSLLSLIPPQAPIPRNAAALGTPAGRHRPANQSHGAVPNPEQLLVKIGFVSIMAGLLGAVILGFVLLLLR</sequence>
<evidence type="ECO:0000313" key="3">
    <source>
        <dbReference type="Proteomes" id="UP001060070"/>
    </source>
</evidence>